<dbReference type="Gene3D" id="6.10.250.1580">
    <property type="match status" value="1"/>
</dbReference>
<keyword evidence="2 13" id="KW-0813">Transport</keyword>
<dbReference type="InterPro" id="IPR002146">
    <property type="entry name" value="ATP_synth_b/b'su_bac/chlpt"/>
</dbReference>
<evidence type="ECO:0000256" key="6">
    <source>
        <dbReference type="ARBA" id="ARBA00022989"/>
    </source>
</evidence>
<keyword evidence="5 13" id="KW-0375">Hydrogen ion transport</keyword>
<keyword evidence="6 13" id="KW-1133">Transmembrane helix</keyword>
<evidence type="ECO:0000256" key="7">
    <source>
        <dbReference type="ARBA" id="ARBA00023065"/>
    </source>
</evidence>
<dbReference type="PANTHER" id="PTHR33445">
    <property type="entry name" value="ATP SYNTHASE SUBUNIT B', CHLOROPLASTIC"/>
    <property type="match status" value="1"/>
</dbReference>
<comment type="caution">
    <text evidence="16">The sequence shown here is derived from an EMBL/GenBank/DDBJ whole genome shotgun (WGS) entry which is preliminary data.</text>
</comment>
<evidence type="ECO:0000256" key="12">
    <source>
        <dbReference type="ARBA" id="ARBA00037847"/>
    </source>
</evidence>
<evidence type="ECO:0000313" key="17">
    <source>
        <dbReference type="Proteomes" id="UP001652564"/>
    </source>
</evidence>
<evidence type="ECO:0000256" key="2">
    <source>
        <dbReference type="ARBA" id="ARBA00022448"/>
    </source>
</evidence>
<evidence type="ECO:0000256" key="8">
    <source>
        <dbReference type="ARBA" id="ARBA00023136"/>
    </source>
</evidence>
<reference evidence="16 17" key="1">
    <citation type="submission" date="2022-10" db="EMBL/GenBank/DDBJ databases">
        <title>Defluviimonas sp. nov., isolated from ocean surface sediments.</title>
        <authorList>
            <person name="He W."/>
            <person name="Wang L."/>
            <person name="Zhang D.-F."/>
        </authorList>
    </citation>
    <scope>NUCLEOTIDE SEQUENCE [LARGE SCALE GENOMIC DNA]</scope>
    <source>
        <strain evidence="16 17">WL0050</strain>
    </source>
</reference>
<evidence type="ECO:0000313" key="16">
    <source>
        <dbReference type="EMBL" id="MCV2872335.1"/>
    </source>
</evidence>
<evidence type="ECO:0000256" key="13">
    <source>
        <dbReference type="HAMAP-Rule" id="MF_01398"/>
    </source>
</evidence>
<keyword evidence="7 13" id="KW-0406">Ion transport</keyword>
<protein>
    <recommendedName>
        <fullName evidence="13">ATP synthase subunit b</fullName>
    </recommendedName>
    <alternativeName>
        <fullName evidence="13">ATP synthase F(0) sector subunit b</fullName>
    </alternativeName>
    <alternativeName>
        <fullName evidence="13">ATPase subunit I</fullName>
    </alternativeName>
    <alternativeName>
        <fullName evidence="13">F-type ATPase subunit b</fullName>
        <shortName evidence="13">F-ATPase subunit b</shortName>
    </alternativeName>
</protein>
<dbReference type="InterPro" id="IPR050059">
    <property type="entry name" value="ATP_synthase_B_chain"/>
</dbReference>
<evidence type="ECO:0000256" key="1">
    <source>
        <dbReference type="ARBA" id="ARBA00005513"/>
    </source>
</evidence>
<dbReference type="Pfam" id="PF00430">
    <property type="entry name" value="ATP-synt_B"/>
    <property type="match status" value="1"/>
</dbReference>
<keyword evidence="8 13" id="KW-0472">Membrane</keyword>
<evidence type="ECO:0000256" key="11">
    <source>
        <dbReference type="ARBA" id="ARBA00025614"/>
    </source>
</evidence>
<name>A0ABT2ZMU3_9RHOB</name>
<evidence type="ECO:0000256" key="10">
    <source>
        <dbReference type="ARBA" id="ARBA00025198"/>
    </source>
</evidence>
<keyword evidence="3 13" id="KW-0138">CF(0)</keyword>
<sequence>MANTTTEAASEAAGHAAEAAGHAAESAGMPQLDFATFPNQIFWLVVALIVIYFILSRIALPRIGGIIADRQSTITNDLAAAEDLKAKAEEAEKAYNQALIDARAEANKIVAEARSEIQKDLDKATAKADAEIAAKAAESAKRIEEIRANAAKDVAEVAKSAAGDIVAAFGAKADAKTVTAAITERLKG</sequence>
<comment type="subunit">
    <text evidence="13">F-type ATPases have 2 components, F(1) - the catalytic core - and F(0) - the membrane proton channel. F(1) has five subunits: alpha(3), beta(3), gamma(1), delta(1), epsilon(1). F(0) has three main subunits: a(1), b(2) and c(10-14). The alpha and beta chains form an alternating ring which encloses part of the gamma chain. F(1) is attached to F(0) by a central stalk formed by the gamma and epsilon chains, while a peripheral stalk is formed by the delta and b chains.</text>
</comment>
<evidence type="ECO:0000256" key="15">
    <source>
        <dbReference type="SAM" id="Coils"/>
    </source>
</evidence>
<keyword evidence="13" id="KW-1003">Cell membrane</keyword>
<keyword evidence="15" id="KW-0175">Coiled coil</keyword>
<dbReference type="NCBIfam" id="NF009988">
    <property type="entry name" value="PRK13454.1"/>
    <property type="match status" value="1"/>
</dbReference>
<dbReference type="CDD" id="cd06503">
    <property type="entry name" value="ATP-synt_Fo_b"/>
    <property type="match status" value="1"/>
</dbReference>
<keyword evidence="17" id="KW-1185">Reference proteome</keyword>
<comment type="function">
    <text evidence="10 13">F(1)F(0) ATP synthase produces ATP from ADP in the presence of a proton or sodium gradient. F-type ATPases consist of two structural domains, F(1) containing the extramembraneous catalytic core and F(0) containing the membrane proton channel, linked together by a central stalk and a peripheral stalk. During catalysis, ATP synthesis in the catalytic domain of F(1) is coupled via a rotary mechanism of the central stalk subunits to proton translocation.</text>
</comment>
<accession>A0ABT2ZMU3</accession>
<feature type="coiled-coil region" evidence="15">
    <location>
        <begin position="74"/>
        <end position="116"/>
    </location>
</feature>
<dbReference type="HAMAP" id="MF_01398">
    <property type="entry name" value="ATP_synth_b_bprime"/>
    <property type="match status" value="1"/>
</dbReference>
<evidence type="ECO:0000256" key="3">
    <source>
        <dbReference type="ARBA" id="ARBA00022547"/>
    </source>
</evidence>
<dbReference type="PANTHER" id="PTHR33445:SF1">
    <property type="entry name" value="ATP SYNTHASE SUBUNIT B"/>
    <property type="match status" value="1"/>
</dbReference>
<keyword evidence="4 13" id="KW-0812">Transmembrane</keyword>
<gene>
    <name evidence="13" type="primary">atpF</name>
    <name evidence="16" type="ORF">OEZ71_08510</name>
</gene>
<organism evidence="16 17">
    <name type="scientific">Albidovulum litorale</name>
    <dbReference type="NCBI Taxonomy" id="2984134"/>
    <lineage>
        <taxon>Bacteria</taxon>
        <taxon>Pseudomonadati</taxon>
        <taxon>Pseudomonadota</taxon>
        <taxon>Alphaproteobacteria</taxon>
        <taxon>Rhodobacterales</taxon>
        <taxon>Paracoccaceae</taxon>
        <taxon>Albidovulum</taxon>
    </lineage>
</organism>
<evidence type="ECO:0000256" key="4">
    <source>
        <dbReference type="ARBA" id="ARBA00022692"/>
    </source>
</evidence>
<comment type="similarity">
    <text evidence="1 13 14">Belongs to the ATPase B chain family.</text>
</comment>
<proteinExistence type="inferred from homology"/>
<evidence type="ECO:0000256" key="14">
    <source>
        <dbReference type="RuleBase" id="RU003848"/>
    </source>
</evidence>
<evidence type="ECO:0000256" key="5">
    <source>
        <dbReference type="ARBA" id="ARBA00022781"/>
    </source>
</evidence>
<dbReference type="EMBL" id="JAOWKZ010000002">
    <property type="protein sequence ID" value="MCV2872335.1"/>
    <property type="molecule type" value="Genomic_DNA"/>
</dbReference>
<feature type="transmembrane region" description="Helical" evidence="13">
    <location>
        <begin position="41"/>
        <end position="60"/>
    </location>
</feature>
<dbReference type="RefSeq" id="WP_263739518.1">
    <property type="nucleotide sequence ID" value="NZ_JAOWKZ010000002.1"/>
</dbReference>
<comment type="function">
    <text evidence="11">Component of the F(0) channel, it forms part of the peripheral stalk, linking F(1) to F(0). The b'-subunit is a diverged and duplicated form of b found in plants and photosynthetic bacteria.</text>
</comment>
<comment type="subcellular location">
    <subcellularLocation>
        <location evidence="13">Cell membrane</location>
        <topology evidence="13">Single-pass membrane protein</topology>
    </subcellularLocation>
    <subcellularLocation>
        <location evidence="12">Endomembrane system</location>
        <topology evidence="12">Single-pass membrane protein</topology>
    </subcellularLocation>
</comment>
<dbReference type="Proteomes" id="UP001652564">
    <property type="component" value="Unassembled WGS sequence"/>
</dbReference>
<keyword evidence="9 13" id="KW-0066">ATP synthesis</keyword>
<evidence type="ECO:0000256" key="9">
    <source>
        <dbReference type="ARBA" id="ARBA00023310"/>
    </source>
</evidence>